<name>A0AAN8SXE7_SOLBU</name>
<organism evidence="1 2">
    <name type="scientific">Solanum bulbocastanum</name>
    <name type="common">Wild potato</name>
    <dbReference type="NCBI Taxonomy" id="147425"/>
    <lineage>
        <taxon>Eukaryota</taxon>
        <taxon>Viridiplantae</taxon>
        <taxon>Streptophyta</taxon>
        <taxon>Embryophyta</taxon>
        <taxon>Tracheophyta</taxon>
        <taxon>Spermatophyta</taxon>
        <taxon>Magnoliopsida</taxon>
        <taxon>eudicotyledons</taxon>
        <taxon>Gunneridae</taxon>
        <taxon>Pentapetalae</taxon>
        <taxon>asterids</taxon>
        <taxon>lamiids</taxon>
        <taxon>Solanales</taxon>
        <taxon>Solanaceae</taxon>
        <taxon>Solanoideae</taxon>
        <taxon>Solaneae</taxon>
        <taxon>Solanum</taxon>
    </lineage>
</organism>
<gene>
    <name evidence="1" type="ORF">RDI58_029080</name>
</gene>
<accession>A0AAN8SXE7</accession>
<dbReference type="Proteomes" id="UP001371456">
    <property type="component" value="Unassembled WGS sequence"/>
</dbReference>
<sequence>MLHFPLHDTGKVRYNTLLYTKYEEHAPEACEDSYSYSCANPYPCRSSICGYTSSSQNHPRGRRECATLKSKDTLSYTSHENAHYSGFGNQARYEGYVKVLDTKGIEFPIFKGWHDPEAYLDWEWQCEQIFQCHDLKGLERSLFALGRLKGLALGWWTQEQRLLTLQRNTHPLTWEELKRLMRFKYMPMGYTKLFNVDLRRPVLRKMVGICGALGFDLVINDGYNLNYITLEMVAYLGLPRL</sequence>
<dbReference type="EMBL" id="JBANQN010000012">
    <property type="protein sequence ID" value="KAK6773841.1"/>
    <property type="molecule type" value="Genomic_DNA"/>
</dbReference>
<proteinExistence type="predicted"/>
<dbReference type="AlphaFoldDB" id="A0AAN8SXE7"/>
<reference evidence="1 2" key="1">
    <citation type="submission" date="2024-02" db="EMBL/GenBank/DDBJ databases">
        <title>de novo genome assembly of Solanum bulbocastanum strain 11H21.</title>
        <authorList>
            <person name="Hosaka A.J."/>
        </authorList>
    </citation>
    <scope>NUCLEOTIDE SEQUENCE [LARGE SCALE GENOMIC DNA]</scope>
    <source>
        <tissue evidence="1">Young leaves</tissue>
    </source>
</reference>
<keyword evidence="2" id="KW-1185">Reference proteome</keyword>
<protein>
    <submittedName>
        <fullName evidence="1">Uncharacterized protein</fullName>
    </submittedName>
</protein>
<evidence type="ECO:0000313" key="2">
    <source>
        <dbReference type="Proteomes" id="UP001371456"/>
    </source>
</evidence>
<comment type="caution">
    <text evidence="1">The sequence shown here is derived from an EMBL/GenBank/DDBJ whole genome shotgun (WGS) entry which is preliminary data.</text>
</comment>
<evidence type="ECO:0000313" key="1">
    <source>
        <dbReference type="EMBL" id="KAK6773841.1"/>
    </source>
</evidence>